<comment type="domain">
    <text evidence="7">The PPIase activity resides only in the second parvulin domain. The N-terminal region and the C-terminal tail are necessary and sufficient for the chaperone activity of SurA. The PPIase activity is dispensable for SurA to function as a chaperone. The N-terminal region and the C-terminal tail are also required for porin recognition.</text>
</comment>
<reference evidence="9 10" key="1">
    <citation type="submission" date="2016-10" db="EMBL/GenBank/DDBJ databases">
        <authorList>
            <person name="de Groot N.N."/>
        </authorList>
    </citation>
    <scope>NUCLEOTIDE SEQUENCE [LARGE SCALE GENOMIC DNA]</scope>
    <source>
        <strain evidence="9 10">ATCC 35958</strain>
    </source>
</reference>
<dbReference type="SUPFAM" id="SSF109998">
    <property type="entry name" value="Triger factor/SurA peptide-binding domain-like"/>
    <property type="match status" value="1"/>
</dbReference>
<gene>
    <name evidence="7" type="primary">surA</name>
    <name evidence="9" type="ORF">SAMN02982919_02955</name>
</gene>
<comment type="subcellular location">
    <subcellularLocation>
        <location evidence="7">Periplasm</location>
    </subcellularLocation>
    <text evidence="7">Is capable of associating with the outer membrane.</text>
</comment>
<dbReference type="GO" id="GO:0003755">
    <property type="term" value="F:peptidyl-prolyl cis-trans isomerase activity"/>
    <property type="evidence" value="ECO:0007669"/>
    <property type="project" value="UniProtKB-UniRule"/>
</dbReference>
<name>A0A1H9RTE5_9BURK</name>
<evidence type="ECO:0000256" key="5">
    <source>
        <dbReference type="ARBA" id="ARBA00023186"/>
    </source>
</evidence>
<dbReference type="InterPro" id="IPR000297">
    <property type="entry name" value="PPIase_PpiC"/>
</dbReference>
<dbReference type="EMBL" id="FOGD01000014">
    <property type="protein sequence ID" value="SER75917.1"/>
    <property type="molecule type" value="Genomic_DNA"/>
</dbReference>
<keyword evidence="5 7" id="KW-0143">Chaperone</keyword>
<evidence type="ECO:0000256" key="4">
    <source>
        <dbReference type="ARBA" id="ARBA00023110"/>
    </source>
</evidence>
<dbReference type="Gene3D" id="3.10.50.40">
    <property type="match status" value="2"/>
</dbReference>
<sequence length="463" mass="50409" precursor="true">MNHRVFALGLACLAAFATSGASAQGLRPALAGSSTPSLSRALAAPVALPATAASADVRPADYIVAVVNSEPVTYNEVQTRVARIAQQLAGQPNPPPLARLEREVLERLILEKIQLQQAAQSGIRVDDLAVAQAEQMVASQNSVSREEMHRRLAADGITPERFRQDLRRQLLQQRLREREVDGRVRVTDLEADAYLREQTGGQGATATEINLGHVLIAVPENPTPEGLAQRQALAQQIADQARAGADFAALAREHSAGPERAQGGLMGLRPAERYPELFSAAIQNLPVGGVTGPLRSAAGFHILKLVDKASTSKLPPITQSNARHILLRITPQLSEAAAAARLADYRRRVLAGQADFADLARTHSQDGSAKEGGDLGWSTPGRYVPEFEAVLNALQPGEISQPLVSRFGVHLIQLMERRQVQPNPREQREMARYALREKKIEEAYNLWAQELRARAYVEYRDAP</sequence>
<dbReference type="InterPro" id="IPR027304">
    <property type="entry name" value="Trigger_fact/SurA_dom_sf"/>
</dbReference>
<dbReference type="GO" id="GO:0043165">
    <property type="term" value="P:Gram-negative-bacterium-type cell outer membrane assembly"/>
    <property type="evidence" value="ECO:0007669"/>
    <property type="project" value="InterPro"/>
</dbReference>
<dbReference type="Gene3D" id="1.10.4030.10">
    <property type="entry name" value="Porin chaperone SurA, peptide-binding domain"/>
    <property type="match status" value="1"/>
</dbReference>
<evidence type="ECO:0000259" key="8">
    <source>
        <dbReference type="PROSITE" id="PS50198"/>
    </source>
</evidence>
<dbReference type="PROSITE" id="PS50198">
    <property type="entry name" value="PPIC_PPIASE_2"/>
    <property type="match status" value="2"/>
</dbReference>
<evidence type="ECO:0000313" key="9">
    <source>
        <dbReference type="EMBL" id="SER75917.1"/>
    </source>
</evidence>
<organism evidence="9 10">
    <name type="scientific">Giesbergeria anulus</name>
    <dbReference type="NCBI Taxonomy" id="180197"/>
    <lineage>
        <taxon>Bacteria</taxon>
        <taxon>Pseudomonadati</taxon>
        <taxon>Pseudomonadota</taxon>
        <taxon>Betaproteobacteria</taxon>
        <taxon>Burkholderiales</taxon>
        <taxon>Comamonadaceae</taxon>
        <taxon>Giesbergeria</taxon>
    </lineage>
</organism>
<dbReference type="SUPFAM" id="SSF54534">
    <property type="entry name" value="FKBP-like"/>
    <property type="match status" value="2"/>
</dbReference>
<proteinExistence type="inferred from homology"/>
<evidence type="ECO:0000256" key="2">
    <source>
        <dbReference type="ARBA" id="ARBA00022737"/>
    </source>
</evidence>
<dbReference type="Pfam" id="PF00639">
    <property type="entry name" value="Rotamase"/>
    <property type="match status" value="2"/>
</dbReference>
<dbReference type="GO" id="GO:0030288">
    <property type="term" value="C:outer membrane-bounded periplasmic space"/>
    <property type="evidence" value="ECO:0007669"/>
    <property type="project" value="InterPro"/>
</dbReference>
<keyword evidence="4 7" id="KW-0697">Rotamase</keyword>
<feature type="chain" id="PRO_5011804571" description="Chaperone SurA" evidence="7">
    <location>
        <begin position="24"/>
        <end position="463"/>
    </location>
</feature>
<feature type="signal peptide" evidence="7">
    <location>
        <begin position="1"/>
        <end position="23"/>
    </location>
</feature>
<dbReference type="InterPro" id="IPR050280">
    <property type="entry name" value="OMP_Chaperone_SurA"/>
</dbReference>
<accession>A0A1H9RTE5</accession>
<dbReference type="InterPro" id="IPR046357">
    <property type="entry name" value="PPIase_dom_sf"/>
</dbReference>
<keyword evidence="1 7" id="KW-0732">Signal</keyword>
<dbReference type="Proteomes" id="UP000199766">
    <property type="component" value="Unassembled WGS sequence"/>
</dbReference>
<keyword evidence="10" id="KW-1185">Reference proteome</keyword>
<dbReference type="HAMAP" id="MF_01183">
    <property type="entry name" value="Chaperone_SurA"/>
    <property type="match status" value="1"/>
</dbReference>
<dbReference type="EC" id="5.2.1.8" evidence="7"/>
<evidence type="ECO:0000256" key="3">
    <source>
        <dbReference type="ARBA" id="ARBA00022764"/>
    </source>
</evidence>
<dbReference type="GO" id="GO:0050821">
    <property type="term" value="P:protein stabilization"/>
    <property type="evidence" value="ECO:0007669"/>
    <property type="project" value="InterPro"/>
</dbReference>
<dbReference type="InterPro" id="IPR023034">
    <property type="entry name" value="PPIase_SurA"/>
</dbReference>
<dbReference type="GO" id="GO:0042277">
    <property type="term" value="F:peptide binding"/>
    <property type="evidence" value="ECO:0007669"/>
    <property type="project" value="InterPro"/>
</dbReference>
<dbReference type="PROSITE" id="PS01096">
    <property type="entry name" value="PPIC_PPIASE_1"/>
    <property type="match status" value="1"/>
</dbReference>
<dbReference type="STRING" id="180197.SAMN02982919_02955"/>
<dbReference type="AlphaFoldDB" id="A0A1H9RTE5"/>
<comment type="catalytic activity">
    <reaction evidence="7">
        <text>[protein]-peptidylproline (omega=180) = [protein]-peptidylproline (omega=0)</text>
        <dbReference type="Rhea" id="RHEA:16237"/>
        <dbReference type="Rhea" id="RHEA-COMP:10747"/>
        <dbReference type="Rhea" id="RHEA-COMP:10748"/>
        <dbReference type="ChEBI" id="CHEBI:83833"/>
        <dbReference type="ChEBI" id="CHEBI:83834"/>
        <dbReference type="EC" id="5.2.1.8"/>
    </reaction>
</comment>
<dbReference type="GO" id="GO:0006457">
    <property type="term" value="P:protein folding"/>
    <property type="evidence" value="ECO:0007669"/>
    <property type="project" value="UniProtKB-UniRule"/>
</dbReference>
<dbReference type="Pfam" id="PF09312">
    <property type="entry name" value="SurA_N"/>
    <property type="match status" value="1"/>
</dbReference>
<dbReference type="GO" id="GO:0051082">
    <property type="term" value="F:unfolded protein binding"/>
    <property type="evidence" value="ECO:0007669"/>
    <property type="project" value="UniProtKB-UniRule"/>
</dbReference>
<feature type="domain" description="PpiC" evidence="8">
    <location>
        <begin position="206"/>
        <end position="307"/>
    </location>
</feature>
<evidence type="ECO:0000256" key="7">
    <source>
        <dbReference type="HAMAP-Rule" id="MF_01183"/>
    </source>
</evidence>
<dbReference type="OrthoDB" id="14196at2"/>
<protein>
    <recommendedName>
        <fullName evidence="7">Chaperone SurA</fullName>
    </recommendedName>
    <alternativeName>
        <fullName evidence="7">Peptidyl-prolyl cis-trans isomerase SurA</fullName>
        <shortName evidence="7">PPIase SurA</shortName>
        <ecNumber evidence="7">5.2.1.8</ecNumber>
    </alternativeName>
    <alternativeName>
        <fullName evidence="7">Rotamase SurA</fullName>
    </alternativeName>
</protein>
<keyword evidence="6 7" id="KW-0413">Isomerase</keyword>
<evidence type="ECO:0000256" key="1">
    <source>
        <dbReference type="ARBA" id="ARBA00022729"/>
    </source>
</evidence>
<dbReference type="RefSeq" id="WP_091458940.1">
    <property type="nucleotide sequence ID" value="NZ_FOGD01000014.1"/>
</dbReference>
<keyword evidence="2 7" id="KW-0677">Repeat</keyword>
<comment type="function">
    <text evidence="7">Chaperone involved in the correct folding and assembly of outer membrane proteins. Recognizes specific patterns of aromatic residues and the orientation of their side chains, which are found more frequently in integral outer membrane proteins. May act in both early periplasmic and late outer membrane-associated steps of protein maturation.</text>
</comment>
<dbReference type="InterPro" id="IPR023058">
    <property type="entry name" value="PPIase_PpiC_CS"/>
</dbReference>
<keyword evidence="3 7" id="KW-0574">Periplasm</keyword>
<dbReference type="InterPro" id="IPR015391">
    <property type="entry name" value="SurA_N"/>
</dbReference>
<feature type="domain" description="PpiC" evidence="8">
    <location>
        <begin position="317"/>
        <end position="416"/>
    </location>
</feature>
<evidence type="ECO:0000313" key="10">
    <source>
        <dbReference type="Proteomes" id="UP000199766"/>
    </source>
</evidence>
<dbReference type="PANTHER" id="PTHR47637:SF1">
    <property type="entry name" value="CHAPERONE SURA"/>
    <property type="match status" value="1"/>
</dbReference>
<evidence type="ECO:0000256" key="6">
    <source>
        <dbReference type="ARBA" id="ARBA00023235"/>
    </source>
</evidence>
<dbReference type="PANTHER" id="PTHR47637">
    <property type="entry name" value="CHAPERONE SURA"/>
    <property type="match status" value="1"/>
</dbReference>